<evidence type="ECO:0008006" key="3">
    <source>
        <dbReference type="Google" id="ProtNLM"/>
    </source>
</evidence>
<gene>
    <name evidence="1" type="ORF">BP5796_01157</name>
</gene>
<proteinExistence type="predicted"/>
<keyword evidence="2" id="KW-1185">Reference proteome</keyword>
<evidence type="ECO:0000313" key="2">
    <source>
        <dbReference type="Proteomes" id="UP000256328"/>
    </source>
</evidence>
<dbReference type="OrthoDB" id="5419927at2759"/>
<sequence length="645" mass="71666">MVSSPEQDVSLVADFISTKAPQFHGAFAAPSELNRSTMQYERPEVRDLMETLECHQQKAAKYVDFTHDLKSCTWADVWKELSKAQAKADESEQRGKNPVRKVWRTIGTISPILAPGLAALPDKLCVLHGGLAVIFSLARQSEMNRRKILAAFGNVPNIIEIARNKAETFPLDSKNPKSIQLHKNIQELQETLLRTLPVLINKLIPGTFRNAWKSPFNEWKIDKVLDEVSSCAASVRQCADDMIEELIVGNYSASMTIQSQLDEVLRQQRVMQVSIDAAHGKTYLLHFLMEQLNFNPAGALAGRDFADMSEMGTALPGHTPEDLLMMIDVSHLQINHDALTVMRRSHALAAADIERAAHIITEPQVKELLSSPGPGIVAIDGHFDRTQMGKISPLSYICAMISQALLQQSPQPVPSFGSSSPVSMSTRPEKGASRDVVLKYFCALHTADSDDLRGPQGLIRCLTMQLILSMVANEWIGHTDAVHLPYLRDGAEELLEQRNLDAFCRLFTALIRLIPQGVSIYCLVDGWSAYEREELWRADYDVVLNEFLEAANASNAEGSSHFKLLLTSPTACNWLSDFLIPGQRVSLRNRDVGDRNWRGSGPGSLIGLARAATRSNVNGDFKGGFRVDEYSRAAMEENYDRRPST</sequence>
<organism evidence="1 2">
    <name type="scientific">Coleophoma crateriformis</name>
    <dbReference type="NCBI Taxonomy" id="565419"/>
    <lineage>
        <taxon>Eukaryota</taxon>
        <taxon>Fungi</taxon>
        <taxon>Dikarya</taxon>
        <taxon>Ascomycota</taxon>
        <taxon>Pezizomycotina</taxon>
        <taxon>Leotiomycetes</taxon>
        <taxon>Helotiales</taxon>
        <taxon>Dermateaceae</taxon>
        <taxon>Coleophoma</taxon>
    </lineage>
</organism>
<dbReference type="PANTHER" id="PTHR40619:SF3">
    <property type="entry name" value="FUNGAL STAND N-TERMINAL GOODBYE DOMAIN-CONTAINING PROTEIN"/>
    <property type="match status" value="1"/>
</dbReference>
<dbReference type="Proteomes" id="UP000256328">
    <property type="component" value="Unassembled WGS sequence"/>
</dbReference>
<name>A0A3D8SZK8_9HELO</name>
<evidence type="ECO:0000313" key="1">
    <source>
        <dbReference type="EMBL" id="RDW91763.1"/>
    </source>
</evidence>
<dbReference type="PANTHER" id="PTHR40619">
    <property type="entry name" value="FUNGAL STAND N-TERMINAL GOODBYE DOMAIN-CONTAINING PROTEIN"/>
    <property type="match status" value="1"/>
</dbReference>
<dbReference type="AlphaFoldDB" id="A0A3D8SZK8"/>
<comment type="caution">
    <text evidence="1">The sequence shown here is derived from an EMBL/GenBank/DDBJ whole genome shotgun (WGS) entry which is preliminary data.</text>
</comment>
<reference evidence="1 2" key="1">
    <citation type="journal article" date="2018" name="IMA Fungus">
        <title>IMA Genome-F 9: Draft genome sequence of Annulohypoxylon stygium, Aspergillus mulundensis, Berkeleyomyces basicola (syn. Thielaviopsis basicola), Ceratocystis smalleyi, two Cercospora beticola strains, Coleophoma cylindrospora, Fusarium fracticaudum, Phialophora cf. hyalina, and Morchella septimelata.</title>
        <authorList>
            <person name="Wingfield B.D."/>
            <person name="Bills G.F."/>
            <person name="Dong Y."/>
            <person name="Huang W."/>
            <person name="Nel W.J."/>
            <person name="Swalarsk-Parry B.S."/>
            <person name="Vaghefi N."/>
            <person name="Wilken P.M."/>
            <person name="An Z."/>
            <person name="de Beer Z.W."/>
            <person name="De Vos L."/>
            <person name="Chen L."/>
            <person name="Duong T.A."/>
            <person name="Gao Y."/>
            <person name="Hammerbacher A."/>
            <person name="Kikkert J.R."/>
            <person name="Li Y."/>
            <person name="Li H."/>
            <person name="Li K."/>
            <person name="Li Q."/>
            <person name="Liu X."/>
            <person name="Ma X."/>
            <person name="Naidoo K."/>
            <person name="Pethybridge S.J."/>
            <person name="Sun J."/>
            <person name="Steenkamp E.T."/>
            <person name="van der Nest M.A."/>
            <person name="van Wyk S."/>
            <person name="Wingfield M.J."/>
            <person name="Xiong C."/>
            <person name="Yue Q."/>
            <person name="Zhang X."/>
        </authorList>
    </citation>
    <scope>NUCLEOTIDE SEQUENCE [LARGE SCALE GENOMIC DNA]</scope>
    <source>
        <strain evidence="1 2">BP5796</strain>
    </source>
</reference>
<protein>
    <recommendedName>
        <fullName evidence="3">Fungal STAND N-terminal Goodbye domain-containing protein</fullName>
    </recommendedName>
</protein>
<dbReference type="EMBL" id="PDLN01000002">
    <property type="protein sequence ID" value="RDW91763.1"/>
    <property type="molecule type" value="Genomic_DNA"/>
</dbReference>
<accession>A0A3D8SZK8</accession>